<feature type="domain" description="Glucose-methanol-choline oxidoreductase N-terminal" evidence="6">
    <location>
        <begin position="84"/>
        <end position="107"/>
    </location>
</feature>
<dbReference type="InterPro" id="IPR000172">
    <property type="entry name" value="GMC_OxRdtase_N"/>
</dbReference>
<evidence type="ECO:0000259" key="7">
    <source>
        <dbReference type="PROSITE" id="PS00624"/>
    </source>
</evidence>
<proteinExistence type="inferred from homology"/>
<dbReference type="Pfam" id="PF05199">
    <property type="entry name" value="GMC_oxred_C"/>
    <property type="match status" value="1"/>
</dbReference>
<name>A0A5C9A4X5_9GAMM</name>
<dbReference type="Gene3D" id="3.50.50.60">
    <property type="entry name" value="FAD/NAD(P)-binding domain"/>
    <property type="match status" value="1"/>
</dbReference>
<evidence type="ECO:0000313" key="9">
    <source>
        <dbReference type="Proteomes" id="UP000321933"/>
    </source>
</evidence>
<dbReference type="Proteomes" id="UP000321933">
    <property type="component" value="Unassembled WGS sequence"/>
</dbReference>
<organism evidence="8 9">
    <name type="scientific">Parahaliea aestuarii</name>
    <dbReference type="NCBI Taxonomy" id="1852021"/>
    <lineage>
        <taxon>Bacteria</taxon>
        <taxon>Pseudomonadati</taxon>
        <taxon>Pseudomonadota</taxon>
        <taxon>Gammaproteobacteria</taxon>
        <taxon>Cellvibrionales</taxon>
        <taxon>Halieaceae</taxon>
        <taxon>Parahaliea</taxon>
    </lineage>
</organism>
<accession>A0A5C9A4X5</accession>
<evidence type="ECO:0000256" key="4">
    <source>
        <dbReference type="ARBA" id="ARBA00022827"/>
    </source>
</evidence>
<evidence type="ECO:0000256" key="3">
    <source>
        <dbReference type="ARBA" id="ARBA00022630"/>
    </source>
</evidence>
<keyword evidence="3 5" id="KW-0285">Flavoprotein</keyword>
<dbReference type="PROSITE" id="PS00623">
    <property type="entry name" value="GMC_OXRED_1"/>
    <property type="match status" value="1"/>
</dbReference>
<gene>
    <name evidence="8" type="ORF">FVW59_04025</name>
</gene>
<keyword evidence="4 5" id="KW-0274">FAD</keyword>
<feature type="domain" description="Glucose-methanol-choline oxidoreductase N-terminal" evidence="7">
    <location>
        <begin position="257"/>
        <end position="271"/>
    </location>
</feature>
<dbReference type="GO" id="GO:0050660">
    <property type="term" value="F:flavin adenine dinucleotide binding"/>
    <property type="evidence" value="ECO:0007669"/>
    <property type="project" value="InterPro"/>
</dbReference>
<comment type="caution">
    <text evidence="8">The sequence shown here is derived from an EMBL/GenBank/DDBJ whole genome shotgun (WGS) entry which is preliminary data.</text>
</comment>
<dbReference type="EMBL" id="VRYZ01000001">
    <property type="protein sequence ID" value="TXS95074.1"/>
    <property type="molecule type" value="Genomic_DNA"/>
</dbReference>
<dbReference type="InterPro" id="IPR007867">
    <property type="entry name" value="GMC_OxRtase_C"/>
</dbReference>
<evidence type="ECO:0000256" key="1">
    <source>
        <dbReference type="ARBA" id="ARBA00001974"/>
    </source>
</evidence>
<dbReference type="RefSeq" id="WP_148062914.1">
    <property type="nucleotide sequence ID" value="NZ_VRYZ01000001.1"/>
</dbReference>
<dbReference type="GO" id="GO:0016614">
    <property type="term" value="F:oxidoreductase activity, acting on CH-OH group of donors"/>
    <property type="evidence" value="ECO:0007669"/>
    <property type="project" value="InterPro"/>
</dbReference>
<keyword evidence="9" id="KW-1185">Reference proteome</keyword>
<dbReference type="PANTHER" id="PTHR11552">
    <property type="entry name" value="GLUCOSE-METHANOL-CHOLINE GMC OXIDOREDUCTASE"/>
    <property type="match status" value="1"/>
</dbReference>
<dbReference type="Pfam" id="PF00732">
    <property type="entry name" value="GMC_oxred_N"/>
    <property type="match status" value="1"/>
</dbReference>
<dbReference type="InterPro" id="IPR036188">
    <property type="entry name" value="FAD/NAD-bd_sf"/>
</dbReference>
<dbReference type="AlphaFoldDB" id="A0A5C9A4X5"/>
<dbReference type="InterPro" id="IPR012132">
    <property type="entry name" value="GMC_OxRdtase"/>
</dbReference>
<protein>
    <submittedName>
        <fullName evidence="8">Glucose-methanol-choline oxidoreductase</fullName>
    </submittedName>
</protein>
<evidence type="ECO:0000259" key="6">
    <source>
        <dbReference type="PROSITE" id="PS00623"/>
    </source>
</evidence>
<reference evidence="8 9" key="1">
    <citation type="submission" date="2019-08" db="EMBL/GenBank/DDBJ databases">
        <title>Parahaliea maris sp. nov., isolated from the surface seawater.</title>
        <authorList>
            <person name="Liu Y."/>
        </authorList>
    </citation>
    <scope>NUCLEOTIDE SEQUENCE [LARGE SCALE GENOMIC DNA]</scope>
    <source>
        <strain evidence="8 9">S2-26</strain>
    </source>
</reference>
<comment type="cofactor">
    <cofactor evidence="1">
        <name>FAD</name>
        <dbReference type="ChEBI" id="CHEBI:57692"/>
    </cofactor>
</comment>
<dbReference type="SUPFAM" id="SSF54373">
    <property type="entry name" value="FAD-linked reductases, C-terminal domain"/>
    <property type="match status" value="1"/>
</dbReference>
<dbReference type="OrthoDB" id="9785276at2"/>
<comment type="similarity">
    <text evidence="2 5">Belongs to the GMC oxidoreductase family.</text>
</comment>
<sequence length="543" mass="58425">MNGHSPGYDYIVVGAGSSGSVLANRLSENPSHRVLLLEAGGNNDHFLIRMPKGIARIVNDPHLIWSYTAGNESAGDRPEVWIRGRGLGGSSAINGMIWSRGQPADYEAWEAAGCEGWNWTSMNSALKAIEDHELGAGNYRGSGGPVHITAGGHYRYPLTEDMLNAGERFGLTRSADLNDLHGPRIGYYSHNVRNGRRDGGAAAFITPAKARDNLDIVTHALAEQIHFDQGRAVGITAQVAGMTRDFDCAGEIIVCGGALESPLLLQRSGIGPADVLQAAGVDVLCDSPDVGRNLQEHLGFSMMFRTRPCGGNNHHYRWPHLLWSVLQYQLLGRGPMTTGPFEVGAFTRVGSNDGPPNLQLFMAGYNFALSDDKHPVPLSTIDPEPGLTIYGQLLQLESRGSITIRDGEASTPPSIEPNWLEHEEDRRQAIDTVRRIRELAAQPSLAQHIVKEMVPGADCQSDEDIVEAFRAKAMCGLHATGTCRMGGDSDAVCDSQLRVRGVEGLRVADCSVMPGPISGNTNAPAMALGYRAADLILKDAGRP</sequence>
<dbReference type="PIRSF" id="PIRSF000137">
    <property type="entry name" value="Alcohol_oxidase"/>
    <property type="match status" value="1"/>
</dbReference>
<dbReference type="PROSITE" id="PS00624">
    <property type="entry name" value="GMC_OXRED_2"/>
    <property type="match status" value="1"/>
</dbReference>
<dbReference type="Gene3D" id="3.30.560.10">
    <property type="entry name" value="Glucose Oxidase, domain 3"/>
    <property type="match status" value="1"/>
</dbReference>
<dbReference type="PANTHER" id="PTHR11552:SF147">
    <property type="entry name" value="CHOLINE DEHYDROGENASE, MITOCHONDRIAL"/>
    <property type="match status" value="1"/>
</dbReference>
<evidence type="ECO:0000256" key="2">
    <source>
        <dbReference type="ARBA" id="ARBA00010790"/>
    </source>
</evidence>
<evidence type="ECO:0000256" key="5">
    <source>
        <dbReference type="RuleBase" id="RU003968"/>
    </source>
</evidence>
<dbReference type="SUPFAM" id="SSF51905">
    <property type="entry name" value="FAD/NAD(P)-binding domain"/>
    <property type="match status" value="1"/>
</dbReference>
<evidence type="ECO:0000313" key="8">
    <source>
        <dbReference type="EMBL" id="TXS95074.1"/>
    </source>
</evidence>